<gene>
    <name evidence="3" type="ORF">K443DRAFT_33383</name>
</gene>
<accession>A0A0C9WKV6</accession>
<dbReference type="EMBL" id="KN838713">
    <property type="protein sequence ID" value="KIJ96694.1"/>
    <property type="molecule type" value="Genomic_DNA"/>
</dbReference>
<dbReference type="PANTHER" id="PTHR10039">
    <property type="entry name" value="AMELOGENIN"/>
    <property type="match status" value="1"/>
</dbReference>
<reference evidence="3 4" key="1">
    <citation type="submission" date="2014-04" db="EMBL/GenBank/DDBJ databases">
        <authorList>
            <consortium name="DOE Joint Genome Institute"/>
            <person name="Kuo A."/>
            <person name="Kohler A."/>
            <person name="Nagy L.G."/>
            <person name="Floudas D."/>
            <person name="Copeland A."/>
            <person name="Barry K.W."/>
            <person name="Cichocki N."/>
            <person name="Veneault-Fourrey C."/>
            <person name="LaButti K."/>
            <person name="Lindquist E.A."/>
            <person name="Lipzen A."/>
            <person name="Lundell T."/>
            <person name="Morin E."/>
            <person name="Murat C."/>
            <person name="Sun H."/>
            <person name="Tunlid A."/>
            <person name="Henrissat B."/>
            <person name="Grigoriev I.V."/>
            <person name="Hibbett D.S."/>
            <person name="Martin F."/>
            <person name="Nordberg H.P."/>
            <person name="Cantor M.N."/>
            <person name="Hua S.X."/>
        </authorList>
    </citation>
    <scope>NUCLEOTIDE SEQUENCE [LARGE SCALE GENOMIC DNA]</scope>
    <source>
        <strain evidence="3 4">LaAM-08-1</strain>
    </source>
</reference>
<dbReference type="AlphaFoldDB" id="A0A0C9WKV6"/>
<dbReference type="HOGENOM" id="CLU_000288_6_10_1"/>
<dbReference type="STRING" id="1095629.A0A0C9WKV6"/>
<dbReference type="InterPro" id="IPR027417">
    <property type="entry name" value="P-loop_NTPase"/>
</dbReference>
<reference evidence="4" key="2">
    <citation type="submission" date="2015-01" db="EMBL/GenBank/DDBJ databases">
        <title>Evolutionary Origins and Diversification of the Mycorrhizal Mutualists.</title>
        <authorList>
            <consortium name="DOE Joint Genome Institute"/>
            <consortium name="Mycorrhizal Genomics Consortium"/>
            <person name="Kohler A."/>
            <person name="Kuo A."/>
            <person name="Nagy L.G."/>
            <person name="Floudas D."/>
            <person name="Copeland A."/>
            <person name="Barry K.W."/>
            <person name="Cichocki N."/>
            <person name="Veneault-Fourrey C."/>
            <person name="LaButti K."/>
            <person name="Lindquist E.A."/>
            <person name="Lipzen A."/>
            <person name="Lundell T."/>
            <person name="Morin E."/>
            <person name="Murat C."/>
            <person name="Riley R."/>
            <person name="Ohm R."/>
            <person name="Sun H."/>
            <person name="Tunlid A."/>
            <person name="Henrissat B."/>
            <person name="Grigoriev I.V."/>
            <person name="Hibbett D.S."/>
            <person name="Martin F."/>
        </authorList>
    </citation>
    <scope>NUCLEOTIDE SEQUENCE [LARGE SCALE GENOMIC DNA]</scope>
    <source>
        <strain evidence="4">LaAM-08-1</strain>
    </source>
</reference>
<evidence type="ECO:0000256" key="1">
    <source>
        <dbReference type="ARBA" id="ARBA00022737"/>
    </source>
</evidence>
<dbReference type="OrthoDB" id="5967843at2759"/>
<feature type="domain" description="Nephrocystin 3-like N-terminal" evidence="2">
    <location>
        <begin position="13"/>
        <end position="171"/>
    </location>
</feature>
<feature type="non-terminal residue" evidence="3">
    <location>
        <position position="1"/>
    </location>
</feature>
<sequence length="297" mass="33556">CHPNTRVNVLDDLCQWAECPNSSRVLWLRGFVGVGKTTVARTLAAKYAAQGRLAATFFFSSRNPQRAHRIIPTLVYQLAISIPQLRRRIYQVYNEDPSIMEKGFDAQIRALIAEPLGSLPMSIHFPNIVIIDGLDESRGLPIVDEILHGIGSMVNTATFDAPSLRFLITSRESPYIRDVLSSPGFQRVMEEKQLGNSKFEDDQDIETYFESGFDAIRRKHQHTLRDVAQPWPGEDAIDQLVSKASGQFIYASTVLRFIDDRNGRPQELLDAVLGIRTLPSNHPQAFSQLDELYHHIL</sequence>
<evidence type="ECO:0000313" key="4">
    <source>
        <dbReference type="Proteomes" id="UP000054477"/>
    </source>
</evidence>
<name>A0A0C9WKV6_9AGAR</name>
<dbReference type="InterPro" id="IPR056884">
    <property type="entry name" value="NPHP3-like_N"/>
</dbReference>
<proteinExistence type="predicted"/>
<protein>
    <recommendedName>
        <fullName evidence="2">Nephrocystin 3-like N-terminal domain-containing protein</fullName>
    </recommendedName>
</protein>
<keyword evidence="1" id="KW-0677">Repeat</keyword>
<dbReference type="Proteomes" id="UP000054477">
    <property type="component" value="Unassembled WGS sequence"/>
</dbReference>
<feature type="non-terminal residue" evidence="3">
    <location>
        <position position="297"/>
    </location>
</feature>
<evidence type="ECO:0000259" key="2">
    <source>
        <dbReference type="Pfam" id="PF24883"/>
    </source>
</evidence>
<organism evidence="3 4">
    <name type="scientific">Laccaria amethystina LaAM-08-1</name>
    <dbReference type="NCBI Taxonomy" id="1095629"/>
    <lineage>
        <taxon>Eukaryota</taxon>
        <taxon>Fungi</taxon>
        <taxon>Dikarya</taxon>
        <taxon>Basidiomycota</taxon>
        <taxon>Agaricomycotina</taxon>
        <taxon>Agaricomycetes</taxon>
        <taxon>Agaricomycetidae</taxon>
        <taxon>Agaricales</taxon>
        <taxon>Agaricineae</taxon>
        <taxon>Hydnangiaceae</taxon>
        <taxon>Laccaria</taxon>
    </lineage>
</organism>
<keyword evidence="4" id="KW-1185">Reference proteome</keyword>
<dbReference type="Pfam" id="PF24883">
    <property type="entry name" value="NPHP3_N"/>
    <property type="match status" value="1"/>
</dbReference>
<dbReference type="Gene3D" id="3.40.50.300">
    <property type="entry name" value="P-loop containing nucleotide triphosphate hydrolases"/>
    <property type="match status" value="1"/>
</dbReference>
<dbReference type="SUPFAM" id="SSF52540">
    <property type="entry name" value="P-loop containing nucleoside triphosphate hydrolases"/>
    <property type="match status" value="1"/>
</dbReference>
<dbReference type="PANTHER" id="PTHR10039:SF14">
    <property type="entry name" value="NACHT DOMAIN-CONTAINING PROTEIN"/>
    <property type="match status" value="1"/>
</dbReference>
<evidence type="ECO:0000313" key="3">
    <source>
        <dbReference type="EMBL" id="KIJ96694.1"/>
    </source>
</evidence>